<evidence type="ECO:0000256" key="5">
    <source>
        <dbReference type="ARBA" id="ARBA00022741"/>
    </source>
</evidence>
<feature type="binding site" evidence="10">
    <location>
        <position position="105"/>
    </location>
    <ligand>
        <name>ATP</name>
        <dbReference type="ChEBI" id="CHEBI:30616"/>
    </ligand>
</feature>
<accession>A0A9P0DCR7</accession>
<keyword evidence="10" id="KW-0067">ATP-binding</keyword>
<dbReference type="Pfam" id="PF01137">
    <property type="entry name" value="RTC"/>
    <property type="match status" value="1"/>
</dbReference>
<sequence>MIDTIETEIDGSLLEGGGQVLRVALTLSAVKKIPVRIKNIRGGRAKPGLMEQHLKGVELLRDLCFARTKGISFGSREVEFIPEDLRGGHYRVQIKTAGSISLLLQVALPCTIFANAPTTLDLKGGTNAEMAPQIDYTTEVFKPLFEKFGATFDFDLMKRGYFPKGGGEVVVTVNPVESLKPVDLTDQGKVTSIYGWAFAAGTLPIKLAHQLAYGATEELKKFDKVEIERYKEDRNIAPDNCAGIILVAETDTKCYLGASALGTKNEDPEETGRKAAKELVAVIEEGSCVDKYSQDQMIVLMALAKGQSRVRVGEITLHTKTAIFIAEKMLKDVKFEIIPSGTTNIIQCTGS</sequence>
<dbReference type="InterPro" id="IPR000228">
    <property type="entry name" value="RNA3'_term_phos_cyc"/>
</dbReference>
<dbReference type="HAMAP" id="MF_00200">
    <property type="entry name" value="RTC"/>
    <property type="match status" value="1"/>
</dbReference>
<keyword evidence="5 10" id="KW-0547">Nucleotide-binding</keyword>
<evidence type="ECO:0000256" key="6">
    <source>
        <dbReference type="ARBA" id="ARBA00024481"/>
    </source>
</evidence>
<dbReference type="NCBIfam" id="TIGR03399">
    <property type="entry name" value="RNA_3prim_cycl"/>
    <property type="match status" value="1"/>
</dbReference>
<dbReference type="SUPFAM" id="SSF52913">
    <property type="entry name" value="RNA 3'-terminal phosphate cyclase, RPTC, insert domain"/>
    <property type="match status" value="1"/>
</dbReference>
<evidence type="ECO:0000256" key="7">
    <source>
        <dbReference type="ARBA" id="ARBA00032543"/>
    </source>
</evidence>
<dbReference type="PROSITE" id="PS01287">
    <property type="entry name" value="RTC"/>
    <property type="match status" value="1"/>
</dbReference>
<dbReference type="InterPro" id="IPR036553">
    <property type="entry name" value="RPTC_insert"/>
</dbReference>
<dbReference type="GO" id="GO:0003963">
    <property type="term" value="F:RNA-3'-phosphate cyclase activity"/>
    <property type="evidence" value="ECO:0007669"/>
    <property type="project" value="UniProtKB-EC"/>
</dbReference>
<dbReference type="PIRSF" id="PIRSF005378">
    <property type="entry name" value="RNA3'_term_phos_cycl_euk"/>
    <property type="match status" value="1"/>
</dbReference>
<keyword evidence="4" id="KW-0436">Ligase</keyword>
<evidence type="ECO:0000256" key="9">
    <source>
        <dbReference type="PIRSR" id="PIRSR005378-1"/>
    </source>
</evidence>
<name>A0A9P0DCR7_9CUCU</name>
<dbReference type="InterPro" id="IPR013791">
    <property type="entry name" value="RNA3'-term_phos_cycl_insert"/>
</dbReference>
<evidence type="ECO:0000256" key="10">
    <source>
        <dbReference type="PIRSR" id="PIRSR005378-2"/>
    </source>
</evidence>
<evidence type="ECO:0000256" key="3">
    <source>
        <dbReference type="ARBA" id="ARBA00021428"/>
    </source>
</evidence>
<dbReference type="Proteomes" id="UP001153636">
    <property type="component" value="Chromosome 8"/>
</dbReference>
<dbReference type="EMBL" id="OV651820">
    <property type="protein sequence ID" value="CAH1114363.1"/>
    <property type="molecule type" value="Genomic_DNA"/>
</dbReference>
<evidence type="ECO:0000256" key="1">
    <source>
        <dbReference type="ARBA" id="ARBA00009206"/>
    </source>
</evidence>
<dbReference type="InterPro" id="IPR020719">
    <property type="entry name" value="RNA3'_term_phos_cycl-like_CS"/>
</dbReference>
<feature type="binding site" evidence="10">
    <location>
        <begin position="292"/>
        <end position="296"/>
    </location>
    <ligand>
        <name>ATP</name>
        <dbReference type="ChEBI" id="CHEBI:30616"/>
    </ligand>
</feature>
<dbReference type="GO" id="GO:0005524">
    <property type="term" value="F:ATP binding"/>
    <property type="evidence" value="ECO:0007669"/>
    <property type="project" value="UniProtKB-KW"/>
</dbReference>
<protein>
    <recommendedName>
        <fullName evidence="3">RNA 3'-terminal phosphate cyclase</fullName>
        <ecNumber evidence="2">6.5.1.4</ecNumber>
    </recommendedName>
    <alternativeName>
        <fullName evidence="7">RNA terminal phosphate cyclase domain-containing protein 1</fullName>
    </alternativeName>
</protein>
<dbReference type="EC" id="6.5.1.4" evidence="2"/>
<feature type="active site" description="Tele-AMP-histidine intermediate" evidence="9">
    <location>
        <position position="318"/>
    </location>
</feature>
<dbReference type="FunFam" id="3.30.360.20:FF:000002">
    <property type="entry name" value="RNA terminal phosphate cyclase-like 1"/>
    <property type="match status" value="1"/>
</dbReference>
<evidence type="ECO:0000313" key="13">
    <source>
        <dbReference type="EMBL" id="CAH1114363.1"/>
    </source>
</evidence>
<dbReference type="InterPro" id="IPR023797">
    <property type="entry name" value="RNA3'_phos_cyclase_dom"/>
</dbReference>
<gene>
    <name evidence="13" type="ORF">PSYICH_LOCUS14539</name>
</gene>
<dbReference type="InterPro" id="IPR013792">
    <property type="entry name" value="RNA3'P_cycl/enolpyr_Trfase_a/b"/>
</dbReference>
<proteinExistence type="inferred from homology"/>
<dbReference type="Gene3D" id="3.30.360.20">
    <property type="entry name" value="RNA 3'-terminal phosphate cyclase, insert domain"/>
    <property type="match status" value="1"/>
</dbReference>
<dbReference type="InterPro" id="IPR037136">
    <property type="entry name" value="RNA3'_phos_cyclase_dom_sf"/>
</dbReference>
<dbReference type="OrthoDB" id="25029at2759"/>
<evidence type="ECO:0000256" key="2">
    <source>
        <dbReference type="ARBA" id="ARBA00012725"/>
    </source>
</evidence>
<dbReference type="SUPFAM" id="SSF55205">
    <property type="entry name" value="EPT/RTPC-like"/>
    <property type="match status" value="1"/>
</dbReference>
<comment type="similarity">
    <text evidence="1">Belongs to the RNA 3'-terminal cyclase family. Type 1 subfamily.</text>
</comment>
<reference evidence="13" key="1">
    <citation type="submission" date="2022-01" db="EMBL/GenBank/DDBJ databases">
        <authorList>
            <person name="King R."/>
        </authorList>
    </citation>
    <scope>NUCLEOTIDE SEQUENCE</scope>
</reference>
<dbReference type="AlphaFoldDB" id="A0A9P0DCR7"/>
<dbReference type="PANTHER" id="PTHR11096:SF0">
    <property type="entry name" value="RNA 3'-TERMINAL PHOSPHATE CYCLASE"/>
    <property type="match status" value="1"/>
</dbReference>
<keyword evidence="14" id="KW-1185">Reference proteome</keyword>
<comment type="function">
    <text evidence="8">Catalyzes the conversion of 3'-phosphate to a 2',3'-cyclic phosphodiester at the end of RNA. The mechanism of action of the enzyme occurs in 3 steps: (A) adenylation of the enzyme by ATP; (B) transfer of adenylate to an RNA-N3'P to produce RNA-N3'PP5'A; (C) and attack of the adjacent 2'-hydroxyl on the 3'-phosphorus in the diester linkage to produce the cyclic end product. Likely functions in some aspects of cellular RNA processing. Function plays an important role in regulating axon regeneration by inhibiting central nervous system (CNS) axon regeneration following optic nerve injury.</text>
</comment>
<evidence type="ECO:0000259" key="11">
    <source>
        <dbReference type="Pfam" id="PF01137"/>
    </source>
</evidence>
<dbReference type="Gene3D" id="3.65.10.20">
    <property type="entry name" value="RNA 3'-terminal phosphate cyclase domain"/>
    <property type="match status" value="1"/>
</dbReference>
<evidence type="ECO:0000256" key="4">
    <source>
        <dbReference type="ARBA" id="ARBA00022598"/>
    </source>
</evidence>
<evidence type="ECO:0000259" key="12">
    <source>
        <dbReference type="Pfam" id="PF05189"/>
    </source>
</evidence>
<dbReference type="InterPro" id="IPR017770">
    <property type="entry name" value="RNA3'_term_phos_cyc_type_1"/>
</dbReference>
<dbReference type="GO" id="GO:0005634">
    <property type="term" value="C:nucleus"/>
    <property type="evidence" value="ECO:0007669"/>
    <property type="project" value="TreeGrafter"/>
</dbReference>
<evidence type="ECO:0000313" key="14">
    <source>
        <dbReference type="Proteomes" id="UP001153636"/>
    </source>
</evidence>
<evidence type="ECO:0000256" key="8">
    <source>
        <dbReference type="ARBA" id="ARBA00045867"/>
    </source>
</evidence>
<dbReference type="GO" id="GO:0006396">
    <property type="term" value="P:RNA processing"/>
    <property type="evidence" value="ECO:0007669"/>
    <property type="project" value="InterPro"/>
</dbReference>
<dbReference type="Pfam" id="PF05189">
    <property type="entry name" value="RTC_insert"/>
    <property type="match status" value="1"/>
</dbReference>
<dbReference type="PANTHER" id="PTHR11096">
    <property type="entry name" value="RNA 3' TERMINAL PHOSPHATE CYCLASE"/>
    <property type="match status" value="1"/>
</dbReference>
<organism evidence="13 14">
    <name type="scientific">Psylliodes chrysocephalus</name>
    <dbReference type="NCBI Taxonomy" id="3402493"/>
    <lineage>
        <taxon>Eukaryota</taxon>
        <taxon>Metazoa</taxon>
        <taxon>Ecdysozoa</taxon>
        <taxon>Arthropoda</taxon>
        <taxon>Hexapoda</taxon>
        <taxon>Insecta</taxon>
        <taxon>Pterygota</taxon>
        <taxon>Neoptera</taxon>
        <taxon>Endopterygota</taxon>
        <taxon>Coleoptera</taxon>
        <taxon>Polyphaga</taxon>
        <taxon>Cucujiformia</taxon>
        <taxon>Chrysomeloidea</taxon>
        <taxon>Chrysomelidae</taxon>
        <taxon>Galerucinae</taxon>
        <taxon>Alticini</taxon>
        <taxon>Psylliodes</taxon>
    </lineage>
</organism>
<feature type="domain" description="RNA 3'-terminal phosphate cyclase insert" evidence="12">
    <location>
        <begin position="185"/>
        <end position="283"/>
    </location>
</feature>
<feature type="domain" description="RNA 3'-terminal phosphate cyclase" evidence="11">
    <location>
        <begin position="14"/>
        <end position="336"/>
    </location>
</feature>
<comment type="catalytic activity">
    <reaction evidence="6">
        <text>a 3'-end 3'-phospho-ribonucleotide-RNA + ATP = a 3'-end 2',3'-cyclophospho-ribonucleotide-RNA + AMP + diphosphate</text>
        <dbReference type="Rhea" id="RHEA:23976"/>
        <dbReference type="Rhea" id="RHEA-COMP:10463"/>
        <dbReference type="Rhea" id="RHEA-COMP:10464"/>
        <dbReference type="ChEBI" id="CHEBI:30616"/>
        <dbReference type="ChEBI" id="CHEBI:33019"/>
        <dbReference type="ChEBI" id="CHEBI:83062"/>
        <dbReference type="ChEBI" id="CHEBI:83064"/>
        <dbReference type="ChEBI" id="CHEBI:456215"/>
        <dbReference type="EC" id="6.5.1.4"/>
    </reaction>
</comment>